<dbReference type="AlphaFoldDB" id="A0A5C8G115"/>
<keyword evidence="1 3" id="KW-0808">Transferase</keyword>
<dbReference type="PANTHER" id="PTHR46401">
    <property type="entry name" value="GLYCOSYLTRANSFERASE WBBK-RELATED"/>
    <property type="match status" value="1"/>
</dbReference>
<reference evidence="3 4" key="1">
    <citation type="journal article" date="1992" name="Lakartidningen">
        <title>[Penicillin V and not amoxicillin is the first choice preparation in acute otitis].</title>
        <authorList>
            <person name="Kamme C."/>
            <person name="Lundgren K."/>
            <person name="Prellner K."/>
        </authorList>
    </citation>
    <scope>NUCLEOTIDE SEQUENCE [LARGE SCALE GENOMIC DNA]</scope>
    <source>
        <strain evidence="3 4">PC2777IV</strain>
    </source>
</reference>
<gene>
    <name evidence="3" type="ORF">EPJ67_09140</name>
</gene>
<evidence type="ECO:0000313" key="4">
    <source>
        <dbReference type="Proteomes" id="UP000325013"/>
    </source>
</evidence>
<dbReference type="Proteomes" id="UP000325013">
    <property type="component" value="Unassembled WGS sequence"/>
</dbReference>
<feature type="domain" description="Glycosyl transferase family 1" evidence="2">
    <location>
        <begin position="41"/>
        <end position="137"/>
    </location>
</feature>
<proteinExistence type="predicted"/>
<dbReference type="InterPro" id="IPR001296">
    <property type="entry name" value="Glyco_trans_1"/>
</dbReference>
<evidence type="ECO:0000259" key="2">
    <source>
        <dbReference type="Pfam" id="PF00534"/>
    </source>
</evidence>
<dbReference type="PANTHER" id="PTHR46401:SF2">
    <property type="entry name" value="GLYCOSYLTRANSFERASE WBBK-RELATED"/>
    <property type="match status" value="1"/>
</dbReference>
<accession>A0A5C8G115</accession>
<organism evidence="3 4">
    <name type="scientific">Brachyspira aalborgi</name>
    <dbReference type="NCBI Taxonomy" id="29522"/>
    <lineage>
        <taxon>Bacteria</taxon>
        <taxon>Pseudomonadati</taxon>
        <taxon>Spirochaetota</taxon>
        <taxon>Spirochaetia</taxon>
        <taxon>Brachyspirales</taxon>
        <taxon>Brachyspiraceae</taxon>
        <taxon>Brachyspira</taxon>
    </lineage>
</organism>
<dbReference type="EMBL" id="SAYJ01000018">
    <property type="protein sequence ID" value="TXJ55722.1"/>
    <property type="molecule type" value="Genomic_DNA"/>
</dbReference>
<dbReference type="GO" id="GO:0009103">
    <property type="term" value="P:lipopolysaccharide biosynthetic process"/>
    <property type="evidence" value="ECO:0007669"/>
    <property type="project" value="TreeGrafter"/>
</dbReference>
<evidence type="ECO:0000313" key="3">
    <source>
        <dbReference type="EMBL" id="TXJ55722.1"/>
    </source>
</evidence>
<dbReference type="SUPFAM" id="SSF53756">
    <property type="entry name" value="UDP-Glycosyltransferase/glycogen phosphorylase"/>
    <property type="match status" value="1"/>
</dbReference>
<dbReference type="Pfam" id="PF00534">
    <property type="entry name" value="Glycos_transf_1"/>
    <property type="match status" value="1"/>
</dbReference>
<sequence>MEHFFVNSENIKNDFIEYLNINETKITVIYSGVDKKFRNSSKKYNQKRLNNIVFVSGEDKRKNAQGLIRAFAIAYNSGNIPKDSKLYICCKAGAGYSNFLKSTIRKCNIKNKVIITGFISDEYMINLISNSKASLFP</sequence>
<comment type="caution">
    <text evidence="3">The sequence shown here is derived from an EMBL/GenBank/DDBJ whole genome shotgun (WGS) entry which is preliminary data.</text>
</comment>
<dbReference type="Gene3D" id="3.40.50.2000">
    <property type="entry name" value="Glycogen Phosphorylase B"/>
    <property type="match status" value="2"/>
</dbReference>
<dbReference type="GO" id="GO:0016757">
    <property type="term" value="F:glycosyltransferase activity"/>
    <property type="evidence" value="ECO:0007669"/>
    <property type="project" value="InterPro"/>
</dbReference>
<name>A0A5C8G115_9SPIR</name>
<dbReference type="RefSeq" id="WP_147529317.1">
    <property type="nucleotide sequence ID" value="NZ_SAYJ01000018.1"/>
</dbReference>
<evidence type="ECO:0000256" key="1">
    <source>
        <dbReference type="ARBA" id="ARBA00022679"/>
    </source>
</evidence>
<dbReference type="OrthoDB" id="9769555at2"/>
<protein>
    <submittedName>
        <fullName evidence="3">Glycosyltransferase</fullName>
    </submittedName>
</protein>